<evidence type="ECO:0000256" key="2">
    <source>
        <dbReference type="ARBA" id="ARBA00004174"/>
    </source>
</evidence>
<evidence type="ECO:0000256" key="4">
    <source>
        <dbReference type="ARBA" id="ARBA00010617"/>
    </source>
</evidence>
<evidence type="ECO:0000256" key="5">
    <source>
        <dbReference type="ARBA" id="ARBA00012109"/>
    </source>
</evidence>
<comment type="cofactor">
    <cofactor evidence="1 16">
        <name>heme</name>
        <dbReference type="ChEBI" id="CHEBI:30413"/>
    </cofactor>
</comment>
<comment type="function">
    <text evidence="14">Cytochromes P450 are a group of heme-thiolate monooxygenases. They oxidize a variety of structurally unrelated compounds, including steroids, fatty acids, and xenobiotics.</text>
</comment>
<feature type="binding site" description="axial binding residue" evidence="16">
    <location>
        <position position="424"/>
    </location>
    <ligand>
        <name>heme</name>
        <dbReference type="ChEBI" id="CHEBI:30413"/>
    </ligand>
    <ligandPart>
        <name>Fe</name>
        <dbReference type="ChEBI" id="CHEBI:18248"/>
    </ligandPart>
</feature>
<keyword evidence="7 16" id="KW-0479">Metal-binding</keyword>
<dbReference type="GO" id="GO:0005789">
    <property type="term" value="C:endoplasmic reticulum membrane"/>
    <property type="evidence" value="ECO:0007669"/>
    <property type="project" value="UniProtKB-SubCell"/>
</dbReference>
<keyword evidence="8" id="KW-0256">Endoplasmic reticulum</keyword>
<accession>A0A665T648</accession>
<evidence type="ECO:0000256" key="14">
    <source>
        <dbReference type="ARBA" id="ARBA00043906"/>
    </source>
</evidence>
<evidence type="ECO:0000313" key="19">
    <source>
        <dbReference type="Proteomes" id="UP000472264"/>
    </source>
</evidence>
<dbReference type="Pfam" id="PF00067">
    <property type="entry name" value="p450"/>
    <property type="match status" value="1"/>
</dbReference>
<dbReference type="FunFam" id="1.10.630.10:FF:000003">
    <property type="entry name" value="cytochrome P450 3A12-like isoform X2"/>
    <property type="match status" value="1"/>
</dbReference>
<reference evidence="18" key="2">
    <citation type="submission" date="2025-08" db="UniProtKB">
        <authorList>
            <consortium name="Ensembl"/>
        </authorList>
    </citation>
    <scope>IDENTIFICATION</scope>
</reference>
<dbReference type="GO" id="GO:0005506">
    <property type="term" value="F:iron ion binding"/>
    <property type="evidence" value="ECO:0007669"/>
    <property type="project" value="InterPro"/>
</dbReference>
<reference evidence="18" key="1">
    <citation type="submission" date="2021-04" db="EMBL/GenBank/DDBJ databases">
        <authorList>
            <consortium name="Wellcome Sanger Institute Data Sharing"/>
        </authorList>
    </citation>
    <scope>NUCLEOTIDE SEQUENCE [LARGE SCALE GENOMIC DNA]</scope>
</reference>
<dbReference type="Proteomes" id="UP000472264">
    <property type="component" value="Chromosome 7"/>
</dbReference>
<dbReference type="AlphaFoldDB" id="A0A665T648"/>
<keyword evidence="19" id="KW-1185">Reference proteome</keyword>
<name>A0A665T648_ECHNA</name>
<keyword evidence="10 17" id="KW-0560">Oxidoreductase</keyword>
<comment type="catalytic activity">
    <reaction evidence="15">
        <text>an organic molecule + reduced [NADPH--hemoprotein reductase] + O2 = an alcohol + oxidized [NADPH--hemoprotein reductase] + H2O + H(+)</text>
        <dbReference type="Rhea" id="RHEA:17149"/>
        <dbReference type="Rhea" id="RHEA-COMP:11964"/>
        <dbReference type="Rhea" id="RHEA-COMP:11965"/>
        <dbReference type="ChEBI" id="CHEBI:15377"/>
        <dbReference type="ChEBI" id="CHEBI:15378"/>
        <dbReference type="ChEBI" id="CHEBI:15379"/>
        <dbReference type="ChEBI" id="CHEBI:30879"/>
        <dbReference type="ChEBI" id="CHEBI:57618"/>
        <dbReference type="ChEBI" id="CHEBI:58210"/>
        <dbReference type="ChEBI" id="CHEBI:142491"/>
        <dbReference type="EC" id="1.14.14.1"/>
    </reaction>
</comment>
<dbReference type="PRINTS" id="PR00463">
    <property type="entry name" value="EP450I"/>
</dbReference>
<evidence type="ECO:0000256" key="6">
    <source>
        <dbReference type="ARBA" id="ARBA00022617"/>
    </source>
</evidence>
<dbReference type="PANTHER" id="PTHR24302:SF15">
    <property type="entry name" value="FATTY-ACID PEROXYGENASE"/>
    <property type="match status" value="1"/>
</dbReference>
<dbReference type="InterPro" id="IPR017972">
    <property type="entry name" value="Cyt_P450_CS"/>
</dbReference>
<dbReference type="EC" id="1.14.14.1" evidence="5"/>
<protein>
    <recommendedName>
        <fullName evidence="5">unspecific monooxygenase</fullName>
        <ecNumber evidence="5">1.14.14.1</ecNumber>
    </recommendedName>
</protein>
<dbReference type="InterPro" id="IPR050705">
    <property type="entry name" value="Cytochrome_P450_3A"/>
</dbReference>
<dbReference type="PRINTS" id="PR00385">
    <property type="entry name" value="P450"/>
</dbReference>
<organism evidence="18 19">
    <name type="scientific">Echeneis naucrates</name>
    <name type="common">Live sharksucker</name>
    <dbReference type="NCBI Taxonomy" id="173247"/>
    <lineage>
        <taxon>Eukaryota</taxon>
        <taxon>Metazoa</taxon>
        <taxon>Chordata</taxon>
        <taxon>Craniata</taxon>
        <taxon>Vertebrata</taxon>
        <taxon>Euteleostomi</taxon>
        <taxon>Actinopterygii</taxon>
        <taxon>Neopterygii</taxon>
        <taxon>Teleostei</taxon>
        <taxon>Neoteleostei</taxon>
        <taxon>Acanthomorphata</taxon>
        <taxon>Carangaria</taxon>
        <taxon>Carangiformes</taxon>
        <taxon>Echeneidae</taxon>
        <taxon>Echeneis</taxon>
    </lineage>
</organism>
<keyword evidence="6 16" id="KW-0349">Heme</keyword>
<evidence type="ECO:0000256" key="12">
    <source>
        <dbReference type="ARBA" id="ARBA00023033"/>
    </source>
</evidence>
<dbReference type="Ensembl" id="ENSENLT00000002272.1">
    <property type="protein sequence ID" value="ENSENLP00000002098.1"/>
    <property type="gene ID" value="ENSENLG00000001025.1"/>
</dbReference>
<keyword evidence="9" id="KW-0492">Microsome</keyword>
<dbReference type="GO" id="GO:0008395">
    <property type="term" value="F:steroid hydroxylase activity"/>
    <property type="evidence" value="ECO:0007669"/>
    <property type="project" value="TreeGrafter"/>
</dbReference>
<evidence type="ECO:0000256" key="13">
    <source>
        <dbReference type="ARBA" id="ARBA00023136"/>
    </source>
</evidence>
<dbReference type="GO" id="GO:0020037">
    <property type="term" value="F:heme binding"/>
    <property type="evidence" value="ECO:0007669"/>
    <property type="project" value="InterPro"/>
</dbReference>
<dbReference type="Gene3D" id="1.10.630.10">
    <property type="entry name" value="Cytochrome P450"/>
    <property type="match status" value="1"/>
</dbReference>
<evidence type="ECO:0000256" key="9">
    <source>
        <dbReference type="ARBA" id="ARBA00022848"/>
    </source>
</evidence>
<evidence type="ECO:0000256" key="15">
    <source>
        <dbReference type="ARBA" id="ARBA00047827"/>
    </source>
</evidence>
<keyword evidence="12 17" id="KW-0503">Monooxygenase</keyword>
<dbReference type="InterPro" id="IPR002401">
    <property type="entry name" value="Cyt_P450_E_grp-I"/>
</dbReference>
<sequence>LWLDYLKGPKNAHKKMGIKGPRPLPFIGTFLEYRKGIYNFDTECFQKYGKVWGLYDGRLPVLVFMDTDIIKTILVKECYSVFTNRRDLGLNGPLYDAVSIAEDEKWKRIRSVLSPSFTSGRLKEMYTIMLKHSSNLIKVLVKKAELDEVIEVKEVFGPYSMDVVTSTAFSVDIDSINNPSDPFVTNIKKMVKFNFFNPLLVLTILFPFLEPVFNKMNLSFFPAEVMDFFYSTLEKIKSDRKKNDRKNRVDFMQLMVDSQISENNNTDDNSQKGLTDHEILSQAMAFIFAGYETSSSTLCFLAYSLATNPHIQKTLQEEIDKTFPEKPTYEGLVQMEYLDMVMNESMRLYPIGNRLERIAKVSVEVNGVTIPKGTATVIPVYTLHRDPALWPEPEIFKPERFSKENKDNIDPYAFLPFGAGPRNCIGMRFALLMMKLAIVEVLQNFSIVTCKETDIPMVLANDGFTIPKNPIKLKLEPRASAADSN</sequence>
<keyword evidence="13" id="KW-0472">Membrane</keyword>
<reference evidence="18" key="3">
    <citation type="submission" date="2025-09" db="UniProtKB">
        <authorList>
            <consortium name="Ensembl"/>
        </authorList>
    </citation>
    <scope>IDENTIFICATION</scope>
</reference>
<proteinExistence type="inferred from homology"/>
<dbReference type="GO" id="GO:0016712">
    <property type="term" value="F:oxidoreductase activity, acting on paired donors, with incorporation or reduction of molecular oxygen, reduced flavin or flavoprotein as one donor, and incorporation of one atom of oxygen"/>
    <property type="evidence" value="ECO:0007669"/>
    <property type="project" value="UniProtKB-EC"/>
</dbReference>
<evidence type="ECO:0000256" key="1">
    <source>
        <dbReference type="ARBA" id="ARBA00001971"/>
    </source>
</evidence>
<comment type="similarity">
    <text evidence="4 17">Belongs to the cytochrome P450 family.</text>
</comment>
<keyword evidence="11 16" id="KW-0408">Iron</keyword>
<dbReference type="SUPFAM" id="SSF48264">
    <property type="entry name" value="Cytochrome P450"/>
    <property type="match status" value="1"/>
</dbReference>
<dbReference type="PROSITE" id="PS00086">
    <property type="entry name" value="CYTOCHROME_P450"/>
    <property type="match status" value="1"/>
</dbReference>
<dbReference type="InterPro" id="IPR001128">
    <property type="entry name" value="Cyt_P450"/>
</dbReference>
<evidence type="ECO:0000313" key="18">
    <source>
        <dbReference type="Ensembl" id="ENSENLP00000002098.1"/>
    </source>
</evidence>
<dbReference type="PANTHER" id="PTHR24302">
    <property type="entry name" value="CYTOCHROME P450 FAMILY 3"/>
    <property type="match status" value="1"/>
</dbReference>
<evidence type="ECO:0000256" key="3">
    <source>
        <dbReference type="ARBA" id="ARBA00004406"/>
    </source>
</evidence>
<gene>
    <name evidence="18" type="primary">LOC115045685</name>
</gene>
<evidence type="ECO:0000256" key="10">
    <source>
        <dbReference type="ARBA" id="ARBA00023002"/>
    </source>
</evidence>
<evidence type="ECO:0000256" key="7">
    <source>
        <dbReference type="ARBA" id="ARBA00022723"/>
    </source>
</evidence>
<evidence type="ECO:0000256" key="16">
    <source>
        <dbReference type="PIRSR" id="PIRSR602401-1"/>
    </source>
</evidence>
<evidence type="ECO:0000256" key="8">
    <source>
        <dbReference type="ARBA" id="ARBA00022824"/>
    </source>
</evidence>
<dbReference type="InterPro" id="IPR036396">
    <property type="entry name" value="Cyt_P450_sf"/>
</dbReference>
<comment type="subcellular location">
    <subcellularLocation>
        <location evidence="3">Endoplasmic reticulum membrane</location>
        <topology evidence="3">Peripheral membrane protein</topology>
    </subcellularLocation>
    <subcellularLocation>
        <location evidence="2">Microsome membrane</location>
        <topology evidence="2">Peripheral membrane protein</topology>
    </subcellularLocation>
</comment>
<evidence type="ECO:0000256" key="17">
    <source>
        <dbReference type="RuleBase" id="RU000461"/>
    </source>
</evidence>
<evidence type="ECO:0000256" key="11">
    <source>
        <dbReference type="ARBA" id="ARBA00023004"/>
    </source>
</evidence>